<sequence>MTKSLLALVSLAYLACASPVPDAEPQVSPRQISLPPLIPSIPGVTEPLTSDLSIPLPILQIPTPPLPSPPFQASDIKPKKIGYFWTGAGDNIHADFLATYSLDDDTFGTLLWITDVPTSGNSPHHLGPSKDGKTLVGGGLLSLLKTQDTAYYFDVSNPYRPSFKKSDRAILASITDEIRAKPDGGFFITYMGSAVGTSPGRLVETDADYNIIHEWPEDVAGTLNILGEQFSPHGLSVHWEKNVMLTSDFVVPITILKPSLGIQHANTLRLWDLPTRTIISTIEIPDGGGIQDIKFIPFNSEGAALATAAKSGSSTPSATTPLENKVSPSCSTISDLRPGIPSPSTPTSPKTEKFIYLTLTTANHIAALDISDLSNVKRLDDPDEVQPSIGPHYIKITPDQKHIVVTDYFVQTGDIGLINTPADFKALYIDINPDGSLHFNRTIDFESLYAESRGGAKPHSSVVFDLTDPANPLYY</sequence>
<accession>A0A8H8UB11</accession>
<dbReference type="Proteomes" id="UP000462212">
    <property type="component" value="Unassembled WGS sequence"/>
</dbReference>
<feature type="signal peptide" evidence="1">
    <location>
        <begin position="1"/>
        <end position="17"/>
    </location>
</feature>
<feature type="chain" id="PRO_5034248196" description="Methanethiol oxidase" evidence="1">
    <location>
        <begin position="18"/>
        <end position="475"/>
    </location>
</feature>
<dbReference type="InterPro" id="IPR011044">
    <property type="entry name" value="Quino_amine_DH_bsu"/>
</dbReference>
<dbReference type="AlphaFoldDB" id="A0A8H8UB11"/>
<dbReference type="OrthoDB" id="10033702at2759"/>
<proteinExistence type="predicted"/>
<comment type="caution">
    <text evidence="2">The sequence shown here is derived from an EMBL/GenBank/DDBJ whole genome shotgun (WGS) entry which is preliminary data.</text>
</comment>
<evidence type="ECO:0000313" key="2">
    <source>
        <dbReference type="EMBL" id="TVY40635.1"/>
    </source>
</evidence>
<dbReference type="SUPFAM" id="SSF50969">
    <property type="entry name" value="YVTN repeat-like/Quinoprotein amine dehydrogenase"/>
    <property type="match status" value="1"/>
</dbReference>
<keyword evidence="1" id="KW-0732">Signal</keyword>
<organism evidence="2 3">
    <name type="scientific">Lachnellula subtilissima</name>
    <dbReference type="NCBI Taxonomy" id="602034"/>
    <lineage>
        <taxon>Eukaryota</taxon>
        <taxon>Fungi</taxon>
        <taxon>Dikarya</taxon>
        <taxon>Ascomycota</taxon>
        <taxon>Pezizomycotina</taxon>
        <taxon>Leotiomycetes</taxon>
        <taxon>Helotiales</taxon>
        <taxon>Lachnaceae</taxon>
        <taxon>Lachnellula</taxon>
    </lineage>
</organism>
<dbReference type="Gene3D" id="2.130.10.10">
    <property type="entry name" value="YVTN repeat-like/Quinoprotein amine dehydrogenase"/>
    <property type="match status" value="1"/>
</dbReference>
<reference evidence="2 3" key="1">
    <citation type="submission" date="2018-05" db="EMBL/GenBank/DDBJ databases">
        <title>Genome sequencing and assembly of the regulated plant pathogen Lachnellula willkommii and related sister species for the development of diagnostic species identification markers.</title>
        <authorList>
            <person name="Giroux E."/>
            <person name="Bilodeau G."/>
        </authorList>
    </citation>
    <scope>NUCLEOTIDE SEQUENCE [LARGE SCALE GENOMIC DNA]</scope>
    <source>
        <strain evidence="2 3">CBS 197.66</strain>
    </source>
</reference>
<evidence type="ECO:0008006" key="4">
    <source>
        <dbReference type="Google" id="ProtNLM"/>
    </source>
</evidence>
<dbReference type="EMBL" id="QGMJ01000170">
    <property type="protein sequence ID" value="TVY40635.1"/>
    <property type="molecule type" value="Genomic_DNA"/>
</dbReference>
<dbReference type="InterPro" id="IPR015943">
    <property type="entry name" value="WD40/YVTN_repeat-like_dom_sf"/>
</dbReference>
<gene>
    <name evidence="2" type="ORF">LSUB1_G002441</name>
</gene>
<keyword evidence="3" id="KW-1185">Reference proteome</keyword>
<name>A0A8H8UB11_9HELO</name>
<protein>
    <recommendedName>
        <fullName evidence="4">Methanethiol oxidase</fullName>
    </recommendedName>
</protein>
<evidence type="ECO:0000256" key="1">
    <source>
        <dbReference type="SAM" id="SignalP"/>
    </source>
</evidence>
<evidence type="ECO:0000313" key="3">
    <source>
        <dbReference type="Proteomes" id="UP000462212"/>
    </source>
</evidence>